<dbReference type="SUPFAM" id="SSF103473">
    <property type="entry name" value="MFS general substrate transporter"/>
    <property type="match status" value="1"/>
</dbReference>
<dbReference type="EMBL" id="CP032485">
    <property type="protein sequence ID" value="QDH24557.1"/>
    <property type="molecule type" value="Genomic_DNA"/>
</dbReference>
<evidence type="ECO:0000256" key="4">
    <source>
        <dbReference type="ARBA" id="ARBA00023136"/>
    </source>
</evidence>
<keyword evidence="3 5" id="KW-1133">Transmembrane helix</keyword>
<keyword evidence="2 5" id="KW-0812">Transmembrane</keyword>
<feature type="transmembrane region" description="Helical" evidence="5">
    <location>
        <begin position="290"/>
        <end position="311"/>
    </location>
</feature>
<name>A0A4Y6V7R3_9PROT</name>
<dbReference type="InterPro" id="IPR011701">
    <property type="entry name" value="MFS"/>
</dbReference>
<feature type="transmembrane region" description="Helical" evidence="5">
    <location>
        <begin position="175"/>
        <end position="196"/>
    </location>
</feature>
<feature type="transmembrane region" description="Helical" evidence="5">
    <location>
        <begin position="323"/>
        <end position="342"/>
    </location>
</feature>
<dbReference type="Gene3D" id="1.20.1250.20">
    <property type="entry name" value="MFS general substrate transporter like domains"/>
    <property type="match status" value="2"/>
</dbReference>
<reference evidence="7 8" key="1">
    <citation type="submission" date="2018-09" db="EMBL/GenBank/DDBJ databases">
        <title>The complete genome sequence of Neokomagataea tanensis NBRC 106556(T).</title>
        <authorList>
            <person name="Chua K.-O."/>
            <person name="See-Too W.-S."/>
            <person name="Hong K.-W."/>
            <person name="Yin W.-F."/>
            <person name="Chan K.-G."/>
        </authorList>
    </citation>
    <scope>NUCLEOTIDE SEQUENCE [LARGE SCALE GENOMIC DNA]</scope>
    <source>
        <strain evidence="8">AH13 \ NBRC 106556</strain>
    </source>
</reference>
<feature type="transmembrane region" description="Helical" evidence="5">
    <location>
        <begin position="202"/>
        <end position="221"/>
    </location>
</feature>
<dbReference type="InterPro" id="IPR020846">
    <property type="entry name" value="MFS_dom"/>
</dbReference>
<dbReference type="CDD" id="cd17393">
    <property type="entry name" value="MFS_MosC_like"/>
    <property type="match status" value="1"/>
</dbReference>
<dbReference type="AlphaFoldDB" id="A0A4Y6V7R3"/>
<dbReference type="InterPro" id="IPR051788">
    <property type="entry name" value="MFS_Transporter"/>
</dbReference>
<dbReference type="PANTHER" id="PTHR23514">
    <property type="entry name" value="BYPASS OF STOP CODON PROTEIN 6"/>
    <property type="match status" value="1"/>
</dbReference>
<feature type="transmembrane region" description="Helical" evidence="5">
    <location>
        <begin position="84"/>
        <end position="104"/>
    </location>
</feature>
<protein>
    <submittedName>
        <fullName evidence="7">MFS transporter</fullName>
    </submittedName>
</protein>
<dbReference type="PROSITE" id="PS50850">
    <property type="entry name" value="MFS"/>
    <property type="match status" value="1"/>
</dbReference>
<feature type="transmembrane region" description="Helical" evidence="5">
    <location>
        <begin position="111"/>
        <end position="131"/>
    </location>
</feature>
<gene>
    <name evidence="7" type="ORF">D5366_04120</name>
</gene>
<sequence length="435" mass="46429">MIKEQNMPEIAVLTDHDTAPLAEGVMSHNDLSLSTVREIPKHIRRARLANSIAFMTFGASFYAWSTGVSALRFHTSLDGNSGDFYFGMIALGMGVGSTVGALLTGRLIDAFGARIVLACALLFYGMSFFPFGASNSYISALLIGIVFGTLRGACDTSLNTHGVQIERFYGRTIMSEFHACFAFGGFLYGLIGSYFAGYFPASPFYDFALMGALCLCAAIGLNKNFLSKNDITEDQNIIIKDANINHKKGYQWVVLGLMVGFGALLLSSVATESAVTDWGQEFMRRHIGTTSSVAGIAISCFTGAEFVGRLFGDSIARRIGRPLTIISSAFLALVGMSCANFIPSHAAAIIGFSLIGIGVSCLTPLIVSCAGSKDPENQGKNIGIVFFVGYCGTLLGPAIFTLIVSMLGIGKLFIFPVFLMIALAVLGPILTRVRI</sequence>
<organism evidence="7 8">
    <name type="scientific">Neokomagataea tanensis</name>
    <dbReference type="NCBI Taxonomy" id="661191"/>
    <lineage>
        <taxon>Bacteria</taxon>
        <taxon>Pseudomonadati</taxon>
        <taxon>Pseudomonadota</taxon>
        <taxon>Alphaproteobacteria</taxon>
        <taxon>Acetobacterales</taxon>
        <taxon>Acetobacteraceae</taxon>
        <taxon>Neokomagataea</taxon>
    </lineage>
</organism>
<accession>A0A4Y6V7R3</accession>
<evidence type="ECO:0000256" key="5">
    <source>
        <dbReference type="SAM" id="Phobius"/>
    </source>
</evidence>
<feature type="transmembrane region" description="Helical" evidence="5">
    <location>
        <begin position="47"/>
        <end position="64"/>
    </location>
</feature>
<keyword evidence="4 5" id="KW-0472">Membrane</keyword>
<proteinExistence type="predicted"/>
<dbReference type="PANTHER" id="PTHR23514:SF13">
    <property type="entry name" value="INNER MEMBRANE PROTEIN YBJJ"/>
    <property type="match status" value="1"/>
</dbReference>
<feature type="transmembrane region" description="Helical" evidence="5">
    <location>
        <begin position="382"/>
        <end position="407"/>
    </location>
</feature>
<feature type="transmembrane region" description="Helical" evidence="5">
    <location>
        <begin position="348"/>
        <end position="370"/>
    </location>
</feature>
<dbReference type="GO" id="GO:0022857">
    <property type="term" value="F:transmembrane transporter activity"/>
    <property type="evidence" value="ECO:0007669"/>
    <property type="project" value="InterPro"/>
</dbReference>
<dbReference type="GO" id="GO:0016020">
    <property type="term" value="C:membrane"/>
    <property type="evidence" value="ECO:0007669"/>
    <property type="project" value="UniProtKB-SubCell"/>
</dbReference>
<dbReference type="Pfam" id="PF07690">
    <property type="entry name" value="MFS_1"/>
    <property type="match status" value="1"/>
</dbReference>
<evidence type="ECO:0000256" key="3">
    <source>
        <dbReference type="ARBA" id="ARBA00022989"/>
    </source>
</evidence>
<comment type="subcellular location">
    <subcellularLocation>
        <location evidence="1">Membrane</location>
        <topology evidence="1">Multi-pass membrane protein</topology>
    </subcellularLocation>
</comment>
<keyword evidence="8" id="KW-1185">Reference proteome</keyword>
<dbReference type="Proteomes" id="UP000317214">
    <property type="component" value="Chromosome"/>
</dbReference>
<evidence type="ECO:0000313" key="7">
    <source>
        <dbReference type="EMBL" id="QDH24557.1"/>
    </source>
</evidence>
<evidence type="ECO:0000313" key="8">
    <source>
        <dbReference type="Proteomes" id="UP000317214"/>
    </source>
</evidence>
<feature type="transmembrane region" description="Helical" evidence="5">
    <location>
        <begin position="250"/>
        <end position="270"/>
    </location>
</feature>
<dbReference type="KEGG" id="ntn:D5366_04120"/>
<dbReference type="OrthoDB" id="9810941at2"/>
<feature type="transmembrane region" description="Helical" evidence="5">
    <location>
        <begin position="413"/>
        <end position="431"/>
    </location>
</feature>
<evidence type="ECO:0000256" key="1">
    <source>
        <dbReference type="ARBA" id="ARBA00004141"/>
    </source>
</evidence>
<feature type="transmembrane region" description="Helical" evidence="5">
    <location>
        <begin position="137"/>
        <end position="154"/>
    </location>
</feature>
<evidence type="ECO:0000259" key="6">
    <source>
        <dbReference type="PROSITE" id="PS50850"/>
    </source>
</evidence>
<feature type="domain" description="Major facilitator superfamily (MFS) profile" evidence="6">
    <location>
        <begin position="248"/>
        <end position="435"/>
    </location>
</feature>
<evidence type="ECO:0000256" key="2">
    <source>
        <dbReference type="ARBA" id="ARBA00022692"/>
    </source>
</evidence>
<dbReference type="InterPro" id="IPR036259">
    <property type="entry name" value="MFS_trans_sf"/>
</dbReference>